<dbReference type="InterPro" id="IPR013785">
    <property type="entry name" value="Aldolase_TIM"/>
</dbReference>
<evidence type="ECO:0000256" key="1">
    <source>
        <dbReference type="ARBA" id="ARBA00001966"/>
    </source>
</evidence>
<evidence type="ECO:0000256" key="2">
    <source>
        <dbReference type="ARBA" id="ARBA00022485"/>
    </source>
</evidence>
<dbReference type="SFLD" id="SFLDG01386">
    <property type="entry name" value="main_SPASM_domain-containing"/>
    <property type="match status" value="1"/>
</dbReference>
<dbReference type="CDD" id="cd01335">
    <property type="entry name" value="Radical_SAM"/>
    <property type="match status" value="1"/>
</dbReference>
<accession>A0A7J3M212</accession>
<protein>
    <submittedName>
        <fullName evidence="8">TIGR04053 family radical SAM/SPASM domain-containing protein</fullName>
    </submittedName>
</protein>
<dbReference type="SFLD" id="SFLDS00029">
    <property type="entry name" value="Radical_SAM"/>
    <property type="match status" value="1"/>
</dbReference>
<dbReference type="SMART" id="SM00729">
    <property type="entry name" value="Elp3"/>
    <property type="match status" value="1"/>
</dbReference>
<dbReference type="CDD" id="cd21123">
    <property type="entry name" value="SPASM_MftC-like"/>
    <property type="match status" value="1"/>
</dbReference>
<evidence type="ECO:0000256" key="6">
    <source>
        <dbReference type="ARBA" id="ARBA00023014"/>
    </source>
</evidence>
<dbReference type="PANTHER" id="PTHR11228:SF34">
    <property type="entry name" value="TUNGSTEN-CONTAINING ALDEHYDE FERREDOXIN OXIDOREDUCTASE COFACTOR MODIFYING PROTEIN"/>
    <property type="match status" value="1"/>
</dbReference>
<dbReference type="NCBIfam" id="TIGR04053">
    <property type="entry name" value="TIGR04053 family radical SAM/SPASM domain-containing protein"/>
    <property type="match status" value="1"/>
</dbReference>
<dbReference type="InterPro" id="IPR017200">
    <property type="entry name" value="PqqE-like"/>
</dbReference>
<dbReference type="EMBL" id="DSYZ01000089">
    <property type="protein sequence ID" value="HGT82976.1"/>
    <property type="molecule type" value="Genomic_DNA"/>
</dbReference>
<dbReference type="InterPro" id="IPR058240">
    <property type="entry name" value="rSAM_sf"/>
</dbReference>
<sequence>MDPFIVFWELTRACMLACKHCRAKAITKRDPRELSTQECLDLIDEIAEFAKPMIVFTGGDPLMREDLADIVSYASKKFRVSIAFSGTELATIEKLEELKDAGVSRIAVSIDGIENTHDEFRGIKGTFRKSIEVLKSAKEVGLSFQINTTVVKQNIRELPKVAKLCKELNTDMWDVFFLVPTGRAKLDLMPNPQEFEDVLCWLYDLKKFMNVKSSAAVHFRRIEVMRDRGEMPRVSDLYYWLLKETRDLGEERKATKPEMRAFVTDGRGMFFISHIGEVYPSGFLQISAGNVRERDVEEIYKNSEIFVKLRDPNNLKGKCGICEFRFICGGSRARAYALSNDYLAEEPCCIYTPRGAR</sequence>
<keyword evidence="5" id="KW-0408">Iron</keyword>
<dbReference type="GO" id="GO:0046872">
    <property type="term" value="F:metal ion binding"/>
    <property type="evidence" value="ECO:0007669"/>
    <property type="project" value="UniProtKB-KW"/>
</dbReference>
<gene>
    <name evidence="8" type="ORF">ENT52_04540</name>
</gene>
<dbReference type="PANTHER" id="PTHR11228">
    <property type="entry name" value="RADICAL SAM DOMAIN PROTEIN"/>
    <property type="match status" value="1"/>
</dbReference>
<evidence type="ECO:0000259" key="7">
    <source>
        <dbReference type="PROSITE" id="PS51918"/>
    </source>
</evidence>
<dbReference type="InterPro" id="IPR050377">
    <property type="entry name" value="Radical_SAM_PqqE_MftC-like"/>
</dbReference>
<dbReference type="PIRSF" id="PIRSF037420">
    <property type="entry name" value="PQQ_syn_pqqE"/>
    <property type="match status" value="1"/>
</dbReference>
<dbReference type="PROSITE" id="PS51918">
    <property type="entry name" value="RADICAL_SAM"/>
    <property type="match status" value="1"/>
</dbReference>
<dbReference type="GO" id="GO:0051539">
    <property type="term" value="F:4 iron, 4 sulfur cluster binding"/>
    <property type="evidence" value="ECO:0007669"/>
    <property type="project" value="UniProtKB-KW"/>
</dbReference>
<name>A0A7J3M212_ARCFL</name>
<dbReference type="Pfam" id="PF04055">
    <property type="entry name" value="Radical_SAM"/>
    <property type="match status" value="1"/>
</dbReference>
<keyword evidence="6" id="KW-0411">Iron-sulfur</keyword>
<dbReference type="SUPFAM" id="SSF102114">
    <property type="entry name" value="Radical SAM enzymes"/>
    <property type="match status" value="1"/>
</dbReference>
<keyword evidence="3" id="KW-0949">S-adenosyl-L-methionine</keyword>
<dbReference type="InterPro" id="IPR006638">
    <property type="entry name" value="Elp3/MiaA/NifB-like_rSAM"/>
</dbReference>
<dbReference type="AlphaFoldDB" id="A0A7J3M212"/>
<dbReference type="Gene3D" id="3.20.20.70">
    <property type="entry name" value="Aldolase class I"/>
    <property type="match status" value="1"/>
</dbReference>
<feature type="domain" description="Radical SAM core" evidence="7">
    <location>
        <begin position="1"/>
        <end position="220"/>
    </location>
</feature>
<comment type="caution">
    <text evidence="8">The sequence shown here is derived from an EMBL/GenBank/DDBJ whole genome shotgun (WGS) entry which is preliminary data.</text>
</comment>
<reference evidence="8" key="1">
    <citation type="journal article" date="2020" name="mSystems">
        <title>Genome- and Community-Level Interaction Insights into Carbon Utilization and Element Cycling Functions of Hydrothermarchaeota in Hydrothermal Sediment.</title>
        <authorList>
            <person name="Zhou Z."/>
            <person name="Liu Y."/>
            <person name="Xu W."/>
            <person name="Pan J."/>
            <person name="Luo Z.H."/>
            <person name="Li M."/>
        </authorList>
    </citation>
    <scope>NUCLEOTIDE SEQUENCE [LARGE SCALE GENOMIC DNA]</scope>
    <source>
        <strain evidence="8">SpSt-587</strain>
    </source>
</reference>
<comment type="cofactor">
    <cofactor evidence="1">
        <name>[4Fe-4S] cluster</name>
        <dbReference type="ChEBI" id="CHEBI:49883"/>
    </cofactor>
</comment>
<keyword evidence="4" id="KW-0479">Metal-binding</keyword>
<proteinExistence type="predicted"/>
<organism evidence="8">
    <name type="scientific">Archaeoglobus fulgidus</name>
    <dbReference type="NCBI Taxonomy" id="2234"/>
    <lineage>
        <taxon>Archaea</taxon>
        <taxon>Methanobacteriati</taxon>
        <taxon>Methanobacteriota</taxon>
        <taxon>Archaeoglobi</taxon>
        <taxon>Archaeoglobales</taxon>
        <taxon>Archaeoglobaceae</taxon>
        <taxon>Archaeoglobus</taxon>
    </lineage>
</organism>
<keyword evidence="2" id="KW-0004">4Fe-4S</keyword>
<dbReference type="SFLD" id="SFLDG01067">
    <property type="entry name" value="SPASM/twitch_domain_containing"/>
    <property type="match status" value="1"/>
</dbReference>
<evidence type="ECO:0000256" key="5">
    <source>
        <dbReference type="ARBA" id="ARBA00023004"/>
    </source>
</evidence>
<evidence type="ECO:0000313" key="8">
    <source>
        <dbReference type="EMBL" id="HGT82976.1"/>
    </source>
</evidence>
<dbReference type="GO" id="GO:0003824">
    <property type="term" value="F:catalytic activity"/>
    <property type="evidence" value="ECO:0007669"/>
    <property type="project" value="InterPro"/>
</dbReference>
<dbReference type="InterPro" id="IPR007197">
    <property type="entry name" value="rSAM"/>
</dbReference>
<evidence type="ECO:0000256" key="3">
    <source>
        <dbReference type="ARBA" id="ARBA00022691"/>
    </source>
</evidence>
<evidence type="ECO:0000256" key="4">
    <source>
        <dbReference type="ARBA" id="ARBA00022723"/>
    </source>
</evidence>